<reference evidence="2 3" key="1">
    <citation type="submission" date="2016-10" db="EMBL/GenBank/DDBJ databases">
        <authorList>
            <person name="de Groot N.N."/>
        </authorList>
    </citation>
    <scope>NUCLEOTIDE SEQUENCE [LARGE SCALE GENOMIC DNA]</scope>
    <source>
        <strain evidence="2 3">ATCC 43154</strain>
    </source>
</reference>
<dbReference type="Proteomes" id="UP000199470">
    <property type="component" value="Unassembled WGS sequence"/>
</dbReference>
<evidence type="ECO:0000259" key="1">
    <source>
        <dbReference type="Pfam" id="PF07929"/>
    </source>
</evidence>
<dbReference type="STRING" id="758825.SAMN02982985_00203"/>
<dbReference type="InterPro" id="IPR012912">
    <property type="entry name" value="Plasmid_pRiA4b_Orf3-like"/>
</dbReference>
<keyword evidence="3" id="KW-1185">Reference proteome</keyword>
<dbReference type="Pfam" id="PF07929">
    <property type="entry name" value="PRiA4_ORF3"/>
    <property type="match status" value="1"/>
</dbReference>
<dbReference type="InterPro" id="IPR024047">
    <property type="entry name" value="MM3350-like_sf"/>
</dbReference>
<dbReference type="EMBL" id="FOTW01000004">
    <property type="protein sequence ID" value="SFL45104.1"/>
    <property type="molecule type" value="Genomic_DNA"/>
</dbReference>
<evidence type="ECO:0000313" key="2">
    <source>
        <dbReference type="EMBL" id="SFL45104.1"/>
    </source>
</evidence>
<gene>
    <name evidence="2" type="ORF">SAMN02982985_00203</name>
</gene>
<sequence>MSAIFKLTIECVGGRYLYAPYHFVMEAPVELALGELASYILDTIDFEGGYHLDEFYLANNNRGRKTFLTPDGEWSGDDDTHVMAMPLSAVFPTPKNKKLYYLYDFGASWCFQISKQGKQKDALASTEYPRLVSEHGVKPQEYGDDDM</sequence>
<proteinExistence type="predicted"/>
<organism evidence="2 3">
    <name type="scientific">Rugamonas rubra</name>
    <dbReference type="NCBI Taxonomy" id="758825"/>
    <lineage>
        <taxon>Bacteria</taxon>
        <taxon>Pseudomonadati</taxon>
        <taxon>Pseudomonadota</taxon>
        <taxon>Betaproteobacteria</taxon>
        <taxon>Burkholderiales</taxon>
        <taxon>Oxalobacteraceae</taxon>
        <taxon>Telluria group</taxon>
        <taxon>Rugamonas</taxon>
    </lineage>
</organism>
<dbReference type="SUPFAM" id="SSF159941">
    <property type="entry name" value="MM3350-like"/>
    <property type="match status" value="1"/>
</dbReference>
<dbReference type="AlphaFoldDB" id="A0A1I4HSW7"/>
<protein>
    <submittedName>
        <fullName evidence="2">PRiA4b ORF-3-like protein</fullName>
    </submittedName>
</protein>
<accession>A0A1I4HSW7</accession>
<dbReference type="Gene3D" id="3.10.290.30">
    <property type="entry name" value="MM3350-like"/>
    <property type="match status" value="1"/>
</dbReference>
<feature type="domain" description="Plasmid pRiA4b Orf3-like" evidence="1">
    <location>
        <begin position="27"/>
        <end position="141"/>
    </location>
</feature>
<evidence type="ECO:0000313" key="3">
    <source>
        <dbReference type="Proteomes" id="UP000199470"/>
    </source>
</evidence>
<name>A0A1I4HSW7_9BURK</name>